<dbReference type="OrthoDB" id="9797819at2"/>
<dbReference type="Gene3D" id="3.90.550.10">
    <property type="entry name" value="Spore Coat Polysaccharide Biosynthesis Protein SpsA, Chain A"/>
    <property type="match status" value="1"/>
</dbReference>
<keyword evidence="3" id="KW-1185">Reference proteome</keyword>
<dbReference type="InterPro" id="IPR029063">
    <property type="entry name" value="SAM-dependent_MTases_sf"/>
</dbReference>
<dbReference type="STRING" id="1168289.GCA_000259075_01578"/>
<dbReference type="PANTHER" id="PTHR48090">
    <property type="entry name" value="UNDECAPRENYL-PHOSPHATE 4-DEOXY-4-FORMAMIDO-L-ARABINOSE TRANSFERASE-RELATED"/>
    <property type="match status" value="1"/>
</dbReference>
<name>A0A2T0XSY7_9BACT</name>
<dbReference type="Gene3D" id="3.40.50.150">
    <property type="entry name" value="Vaccinia Virus protein VP39"/>
    <property type="match status" value="1"/>
</dbReference>
<reference evidence="2 3" key="1">
    <citation type="submission" date="2018-07" db="EMBL/GenBank/DDBJ databases">
        <title>Freshwater and sediment microbial communities from various areas in North America, analyzing microbe dynamics in response to fracking.</title>
        <authorList>
            <person name="Lamendella R."/>
        </authorList>
    </citation>
    <scope>NUCLEOTIDE SEQUENCE [LARGE SCALE GENOMIC DNA]</scope>
    <source>
        <strain evidence="2 3">160A</strain>
    </source>
</reference>
<evidence type="ECO:0000313" key="2">
    <source>
        <dbReference type="EMBL" id="RCW39494.1"/>
    </source>
</evidence>
<accession>A0A2T0XSY7</accession>
<dbReference type="AlphaFoldDB" id="A0A2T0XSY7"/>
<dbReference type="Proteomes" id="UP000252733">
    <property type="component" value="Unassembled WGS sequence"/>
</dbReference>
<dbReference type="RefSeq" id="WP_106151367.1">
    <property type="nucleotide sequence ID" value="NZ_PVTS01000001.1"/>
</dbReference>
<dbReference type="CDD" id="cd02440">
    <property type="entry name" value="AdoMet_MTases"/>
    <property type="match status" value="1"/>
</dbReference>
<gene>
    <name evidence="2" type="ORF">DFO77_101265</name>
</gene>
<proteinExistence type="predicted"/>
<dbReference type="PANTHER" id="PTHR48090:SF7">
    <property type="entry name" value="RFBJ PROTEIN"/>
    <property type="match status" value="1"/>
</dbReference>
<evidence type="ECO:0000259" key="1">
    <source>
        <dbReference type="Pfam" id="PF00535"/>
    </source>
</evidence>
<protein>
    <submittedName>
        <fullName evidence="2">Glycosyltransferase involved in cell wall biosynthesis</fullName>
    </submittedName>
</protein>
<dbReference type="SUPFAM" id="SSF53335">
    <property type="entry name" value="S-adenosyl-L-methionine-dependent methyltransferases"/>
    <property type="match status" value="1"/>
</dbReference>
<dbReference type="Pfam" id="PF00535">
    <property type="entry name" value="Glycos_transf_2"/>
    <property type="match status" value="1"/>
</dbReference>
<evidence type="ECO:0000313" key="3">
    <source>
        <dbReference type="Proteomes" id="UP000252733"/>
    </source>
</evidence>
<dbReference type="CDD" id="cd04179">
    <property type="entry name" value="DPM_DPG-synthase_like"/>
    <property type="match status" value="1"/>
</dbReference>
<dbReference type="GO" id="GO:0016740">
    <property type="term" value="F:transferase activity"/>
    <property type="evidence" value="ECO:0007669"/>
    <property type="project" value="UniProtKB-KW"/>
</dbReference>
<sequence>MNQILNYYNKAAKTWPAYRKKKSYYWDSITRFCNYFIPKQHNILEIGCATGELLSKLEAQDKTGIDFSPEMIKIARERNPDIRFHTMAAEEITLNAKYDTIVLSNLVGVLPDVEKAFHELTKISHPGTRIIVTYYNRLWEPVLRLAETLGLKRKTPLQNWLSTNDLKNLLYLSGFETYRVNKNMLIPFYIPLISWFFNRIVSRLPIIRHLSLNNFLFARPFPNKKPGPNTLSTSVVIPARNEAGNIEAAIQRIPQFGGKVEIIFVEGNSTDNTWEIIQEVQRKYAETHEIKILQQPGKGKGDAVRAGFKEASGDVLMILDADLTVPPEDLPRFFNALTFRKGDFINGVRLVYPMEKNAMRPLNTVGNYFFSMLFSWLLEQPVKDTLCGTKVMYRSDYLKLSANRPFFGEFDPFGDFDLLFGAYKLNLKIIDLPIRYQERKYGDTNISRFSHGLILLKMAAFAAAKIKFW</sequence>
<dbReference type="SUPFAM" id="SSF53448">
    <property type="entry name" value="Nucleotide-diphospho-sugar transferases"/>
    <property type="match status" value="1"/>
</dbReference>
<dbReference type="InterPro" id="IPR001173">
    <property type="entry name" value="Glyco_trans_2-like"/>
</dbReference>
<comment type="caution">
    <text evidence="2">The sequence shown here is derived from an EMBL/GenBank/DDBJ whole genome shotgun (WGS) entry which is preliminary data.</text>
</comment>
<dbReference type="Pfam" id="PF13489">
    <property type="entry name" value="Methyltransf_23"/>
    <property type="match status" value="1"/>
</dbReference>
<keyword evidence="2" id="KW-0808">Transferase</keyword>
<dbReference type="InterPro" id="IPR029044">
    <property type="entry name" value="Nucleotide-diphossugar_trans"/>
</dbReference>
<dbReference type="InterPro" id="IPR050256">
    <property type="entry name" value="Glycosyltransferase_2"/>
</dbReference>
<organism evidence="2 3">
    <name type="scientific">Marinilabilia salmonicolor</name>
    <dbReference type="NCBI Taxonomy" id="989"/>
    <lineage>
        <taxon>Bacteria</taxon>
        <taxon>Pseudomonadati</taxon>
        <taxon>Bacteroidota</taxon>
        <taxon>Bacteroidia</taxon>
        <taxon>Marinilabiliales</taxon>
        <taxon>Marinilabiliaceae</taxon>
        <taxon>Marinilabilia</taxon>
    </lineage>
</organism>
<feature type="domain" description="Glycosyltransferase 2-like" evidence="1">
    <location>
        <begin position="234"/>
        <end position="398"/>
    </location>
</feature>
<dbReference type="EMBL" id="QPIZ01000001">
    <property type="protein sequence ID" value="RCW39494.1"/>
    <property type="molecule type" value="Genomic_DNA"/>
</dbReference>